<reference evidence="2" key="1">
    <citation type="submission" date="2019-12" db="EMBL/GenBank/DDBJ databases">
        <title>Genome sequencing and annotation of Brassica cretica.</title>
        <authorList>
            <person name="Studholme D.J."/>
            <person name="Sarris P."/>
        </authorList>
    </citation>
    <scope>NUCLEOTIDE SEQUENCE</scope>
    <source>
        <strain evidence="2">PFS-109/04</strain>
        <tissue evidence="2">Leaf</tissue>
    </source>
</reference>
<evidence type="ECO:0000256" key="1">
    <source>
        <dbReference type="SAM" id="MobiDB-lite"/>
    </source>
</evidence>
<proteinExistence type="predicted"/>
<feature type="region of interest" description="Disordered" evidence="1">
    <location>
        <begin position="1"/>
        <end position="52"/>
    </location>
</feature>
<comment type="caution">
    <text evidence="2">The sequence shown here is derived from an EMBL/GenBank/DDBJ whole genome shotgun (WGS) entry which is preliminary data.</text>
</comment>
<protein>
    <submittedName>
        <fullName evidence="2">Uncharacterized protein</fullName>
    </submittedName>
</protein>
<feature type="compositionally biased region" description="Low complexity" evidence="1">
    <location>
        <begin position="15"/>
        <end position="28"/>
    </location>
</feature>
<evidence type="ECO:0000313" key="2">
    <source>
        <dbReference type="EMBL" id="KAF3488219.1"/>
    </source>
</evidence>
<dbReference type="Proteomes" id="UP000712600">
    <property type="component" value="Unassembled WGS sequence"/>
</dbReference>
<gene>
    <name evidence="2" type="ORF">F2Q69_00053624</name>
</gene>
<accession>A0A8S9N3U1</accession>
<evidence type="ECO:0000313" key="3">
    <source>
        <dbReference type="Proteomes" id="UP000712600"/>
    </source>
</evidence>
<sequence length="116" mass="13250">MTESLQISRKRMRFSSSSASETLLASKSQYHRHRSGRIEPTGDGLRFSQSPSVTGKITPKVLRTYPRVTIKDLRLRRVFTPSSIWEFKTKEQQSENHLCDSNGKFLRSLIAVSGLH</sequence>
<organism evidence="2 3">
    <name type="scientific">Brassica cretica</name>
    <name type="common">Mustard</name>
    <dbReference type="NCBI Taxonomy" id="69181"/>
    <lineage>
        <taxon>Eukaryota</taxon>
        <taxon>Viridiplantae</taxon>
        <taxon>Streptophyta</taxon>
        <taxon>Embryophyta</taxon>
        <taxon>Tracheophyta</taxon>
        <taxon>Spermatophyta</taxon>
        <taxon>Magnoliopsida</taxon>
        <taxon>eudicotyledons</taxon>
        <taxon>Gunneridae</taxon>
        <taxon>Pentapetalae</taxon>
        <taxon>rosids</taxon>
        <taxon>malvids</taxon>
        <taxon>Brassicales</taxon>
        <taxon>Brassicaceae</taxon>
        <taxon>Brassiceae</taxon>
        <taxon>Brassica</taxon>
    </lineage>
</organism>
<name>A0A8S9N3U1_BRACR</name>
<dbReference type="EMBL" id="QGKX02002183">
    <property type="protein sequence ID" value="KAF3488219.1"/>
    <property type="molecule type" value="Genomic_DNA"/>
</dbReference>
<dbReference type="AlphaFoldDB" id="A0A8S9N3U1"/>